<keyword evidence="1" id="KW-1133">Transmembrane helix</keyword>
<dbReference type="RefSeq" id="WP_110750788.1">
    <property type="nucleotide sequence ID" value="NZ_QJTF01000007.1"/>
</dbReference>
<dbReference type="InterPro" id="IPR006696">
    <property type="entry name" value="DUF423"/>
</dbReference>
<reference evidence="2 3" key="1">
    <citation type="submission" date="2018-06" db="EMBL/GenBank/DDBJ databases">
        <title>Genomic Encyclopedia of Type Strains, Phase III (KMG-III): the genomes of soil and plant-associated and newly described type strains.</title>
        <authorList>
            <person name="Whitman W."/>
        </authorList>
    </citation>
    <scope>NUCLEOTIDE SEQUENCE [LARGE SCALE GENOMIC DNA]</scope>
    <source>
        <strain evidence="2 3">ORS 1419</strain>
    </source>
</reference>
<dbReference type="Pfam" id="PF04241">
    <property type="entry name" value="DUF423"/>
    <property type="match status" value="1"/>
</dbReference>
<evidence type="ECO:0000313" key="3">
    <source>
        <dbReference type="Proteomes" id="UP000247454"/>
    </source>
</evidence>
<dbReference type="AlphaFoldDB" id="A0A318TBP8"/>
<feature type="transmembrane region" description="Helical" evidence="1">
    <location>
        <begin position="91"/>
        <end position="112"/>
    </location>
</feature>
<feature type="transmembrane region" description="Helical" evidence="1">
    <location>
        <begin position="62"/>
        <end position="79"/>
    </location>
</feature>
<evidence type="ECO:0000256" key="1">
    <source>
        <dbReference type="SAM" id="Phobius"/>
    </source>
</evidence>
<accession>A0A318TBP8</accession>
<dbReference type="Proteomes" id="UP000247454">
    <property type="component" value="Unassembled WGS sequence"/>
</dbReference>
<protein>
    <submittedName>
        <fullName evidence="2">Uncharacterized membrane protein YgdD (TMEM256/DUF423 family)</fullName>
    </submittedName>
</protein>
<keyword evidence="1" id="KW-0812">Transmembrane</keyword>
<keyword evidence="1" id="KW-0472">Membrane</keyword>
<proteinExistence type="predicted"/>
<keyword evidence="3" id="KW-1185">Reference proteome</keyword>
<comment type="caution">
    <text evidence="2">The sequence shown here is derived from an EMBL/GenBank/DDBJ whole genome shotgun (WGS) entry which is preliminary data.</text>
</comment>
<feature type="transmembrane region" description="Helical" evidence="1">
    <location>
        <begin position="33"/>
        <end position="55"/>
    </location>
</feature>
<sequence length="118" mass="11996">MHPYRPFIIAGGLSGAAAMIAYAASAHGGSANLGLIAPLLLAHAPALLALALLGAGRMTARLGGWATLLGLALFTGDLLMRDMTGGRLFPYAAPTGGTLMILGWLIIAAIGLEKRETS</sequence>
<organism evidence="2 3">
    <name type="scientific">Phyllobacterium leguminum</name>
    <dbReference type="NCBI Taxonomy" id="314237"/>
    <lineage>
        <taxon>Bacteria</taxon>
        <taxon>Pseudomonadati</taxon>
        <taxon>Pseudomonadota</taxon>
        <taxon>Alphaproteobacteria</taxon>
        <taxon>Hyphomicrobiales</taxon>
        <taxon>Phyllobacteriaceae</taxon>
        <taxon>Phyllobacterium</taxon>
    </lineage>
</organism>
<gene>
    <name evidence="2" type="ORF">C7477_10776</name>
</gene>
<name>A0A318TBP8_9HYPH</name>
<dbReference type="EMBL" id="QJTF01000007">
    <property type="protein sequence ID" value="PYE88434.1"/>
    <property type="molecule type" value="Genomic_DNA"/>
</dbReference>
<evidence type="ECO:0000313" key="2">
    <source>
        <dbReference type="EMBL" id="PYE88434.1"/>
    </source>
</evidence>